<name>A0A318J9C5_9BURK</name>
<evidence type="ECO:0000313" key="3">
    <source>
        <dbReference type="Proteomes" id="UP000247792"/>
    </source>
</evidence>
<dbReference type="Gene3D" id="3.10.450.50">
    <property type="match status" value="1"/>
</dbReference>
<dbReference type="SUPFAM" id="SSF54427">
    <property type="entry name" value="NTF2-like"/>
    <property type="match status" value="1"/>
</dbReference>
<dbReference type="OrthoDB" id="213636at2"/>
<organism evidence="2 3">
    <name type="scientific">Undibacterium pigrum</name>
    <dbReference type="NCBI Taxonomy" id="401470"/>
    <lineage>
        <taxon>Bacteria</taxon>
        <taxon>Pseudomonadati</taxon>
        <taxon>Pseudomonadota</taxon>
        <taxon>Betaproteobacteria</taxon>
        <taxon>Burkholderiales</taxon>
        <taxon>Oxalobacteraceae</taxon>
        <taxon>Undibacterium</taxon>
    </lineage>
</organism>
<dbReference type="InterPro" id="IPR011944">
    <property type="entry name" value="Steroid_delta5-4_isomerase"/>
</dbReference>
<dbReference type="AlphaFoldDB" id="A0A318J9C5"/>
<gene>
    <name evidence="2" type="ORF">DFR42_102154</name>
</gene>
<dbReference type="EMBL" id="QJKB01000002">
    <property type="protein sequence ID" value="PXX44942.1"/>
    <property type="molecule type" value="Genomic_DNA"/>
</dbReference>
<comment type="caution">
    <text evidence="2">The sequence shown here is derived from an EMBL/GenBank/DDBJ whole genome shotgun (WGS) entry which is preliminary data.</text>
</comment>
<sequence length="144" mass="16226">MHNEGNEQASAAATTILNNILLWQDATAAGDVDKLLDLMDEEVVFLVAGHPPMKGREQFAQNLRNILQTHHITSSSQVQEIVVQTDLAYTWSYLQVEIIPKQTGQYMKRAGNVLSIWRLQADGKWRICRDANLLTLETQPEPEA</sequence>
<feature type="domain" description="DUF4440" evidence="1">
    <location>
        <begin position="22"/>
        <end position="127"/>
    </location>
</feature>
<dbReference type="Pfam" id="PF14534">
    <property type="entry name" value="DUF4440"/>
    <property type="match status" value="1"/>
</dbReference>
<dbReference type="InterPro" id="IPR027843">
    <property type="entry name" value="DUF4440"/>
</dbReference>
<evidence type="ECO:0000313" key="2">
    <source>
        <dbReference type="EMBL" id="PXX44942.1"/>
    </source>
</evidence>
<accession>A0A318J9C5</accession>
<evidence type="ECO:0000259" key="1">
    <source>
        <dbReference type="Pfam" id="PF14534"/>
    </source>
</evidence>
<dbReference type="NCBIfam" id="TIGR02246">
    <property type="entry name" value="SgcJ/EcaC family oxidoreductase"/>
    <property type="match status" value="1"/>
</dbReference>
<dbReference type="InterPro" id="IPR032710">
    <property type="entry name" value="NTF2-like_dom_sf"/>
</dbReference>
<proteinExistence type="predicted"/>
<reference evidence="2 3" key="1">
    <citation type="submission" date="2018-05" db="EMBL/GenBank/DDBJ databases">
        <title>Genomic Encyclopedia of Type Strains, Phase IV (KMG-IV): sequencing the most valuable type-strain genomes for metagenomic binning, comparative biology and taxonomic classification.</title>
        <authorList>
            <person name="Goeker M."/>
        </authorList>
    </citation>
    <scope>NUCLEOTIDE SEQUENCE [LARGE SCALE GENOMIC DNA]</scope>
    <source>
        <strain evidence="2 3">DSM 19792</strain>
    </source>
</reference>
<keyword evidence="3" id="KW-1185">Reference proteome</keyword>
<protein>
    <submittedName>
        <fullName evidence="2">Uncharacterized protein (TIGR02246 family)</fullName>
    </submittedName>
</protein>
<dbReference type="RefSeq" id="WP_110254431.1">
    <property type="nucleotide sequence ID" value="NZ_QJKB01000002.1"/>
</dbReference>
<dbReference type="Proteomes" id="UP000247792">
    <property type="component" value="Unassembled WGS sequence"/>
</dbReference>